<dbReference type="CDD" id="cd17536">
    <property type="entry name" value="REC_YesN-like"/>
    <property type="match status" value="1"/>
</dbReference>
<sequence length="404" mass="46619">MKILIAEDERNTRNALAECVRGFGFCFEQILLAQNGRQAFALFEKERPEIVITDIRMPGGDGMELAERIYRMDGNAAIIFLTAYSELDLMKEAIHVSAVDYILKPVSPLELQLAVRKAMEKTNSFARKNTALLQEIFFRNLLIDGQSYSPKEYRQIQRELGLPDERFQFVLFVIENLNLVEYRKAEAISFDMSQAGKIIRKGLGNFPFLYSLIHSDRRILTVCGMETELSEKELEEAGARLGMLIYEEYFEKAVIKVGRIKKELFRLKDNPEEYVEIRPSYTIPTLSDKKIIAQKDRMIVEKIHQIIAANYEDPGLKVNDMANRLCYTSAYLCMIYKKVTGMTINDALNLYRIEKSRQLLADDSLKMAEIAARAGYSNENYFSKVFKKYEGVSPKEYRGKRWNG</sequence>
<dbReference type="GO" id="GO:0000160">
    <property type="term" value="P:phosphorelay signal transduction system"/>
    <property type="evidence" value="ECO:0007669"/>
    <property type="project" value="InterPro"/>
</dbReference>
<evidence type="ECO:0000256" key="3">
    <source>
        <dbReference type="ARBA" id="ARBA00023125"/>
    </source>
</evidence>
<dbReference type="Pfam" id="PF00072">
    <property type="entry name" value="Response_reg"/>
    <property type="match status" value="1"/>
</dbReference>
<evidence type="ECO:0000256" key="6">
    <source>
        <dbReference type="PROSITE-ProRule" id="PRU00169"/>
    </source>
</evidence>
<accession>A0A9D2MP70</accession>
<reference evidence="9" key="1">
    <citation type="journal article" date="2021" name="PeerJ">
        <title>Extensive microbial diversity within the chicken gut microbiome revealed by metagenomics and culture.</title>
        <authorList>
            <person name="Gilroy R."/>
            <person name="Ravi A."/>
            <person name="Getino M."/>
            <person name="Pursley I."/>
            <person name="Horton D.L."/>
            <person name="Alikhan N.F."/>
            <person name="Baker D."/>
            <person name="Gharbi K."/>
            <person name="Hall N."/>
            <person name="Watson M."/>
            <person name="Adriaenssens E.M."/>
            <person name="Foster-Nyarko E."/>
            <person name="Jarju S."/>
            <person name="Secka A."/>
            <person name="Antonio M."/>
            <person name="Oren A."/>
            <person name="Chaudhuri R.R."/>
            <person name="La Ragione R."/>
            <person name="Hildebrand F."/>
            <person name="Pallen M.J."/>
        </authorList>
    </citation>
    <scope>NUCLEOTIDE SEQUENCE</scope>
    <source>
        <strain evidence="9">USAMLcec3-2134</strain>
    </source>
</reference>
<feature type="domain" description="HTH araC/xylS-type" evidence="7">
    <location>
        <begin position="301"/>
        <end position="400"/>
    </location>
</feature>
<evidence type="ECO:0000256" key="5">
    <source>
        <dbReference type="ARBA" id="ARBA00024867"/>
    </source>
</evidence>
<dbReference type="SMART" id="SM00342">
    <property type="entry name" value="HTH_ARAC"/>
    <property type="match status" value="1"/>
</dbReference>
<evidence type="ECO:0000256" key="1">
    <source>
        <dbReference type="ARBA" id="ARBA00018672"/>
    </source>
</evidence>
<dbReference type="PROSITE" id="PS50110">
    <property type="entry name" value="RESPONSE_REGULATORY"/>
    <property type="match status" value="1"/>
</dbReference>
<dbReference type="SMART" id="SM00448">
    <property type="entry name" value="REC"/>
    <property type="match status" value="1"/>
</dbReference>
<keyword evidence="3" id="KW-0238">DNA-binding</keyword>
<keyword evidence="4" id="KW-0804">Transcription</keyword>
<evidence type="ECO:0000259" key="7">
    <source>
        <dbReference type="PROSITE" id="PS01124"/>
    </source>
</evidence>
<evidence type="ECO:0000256" key="4">
    <source>
        <dbReference type="ARBA" id="ARBA00023163"/>
    </source>
</evidence>
<organism evidence="9 10">
    <name type="scientific">Candidatus Eisenbergiella merdigallinarum</name>
    <dbReference type="NCBI Taxonomy" id="2838552"/>
    <lineage>
        <taxon>Bacteria</taxon>
        <taxon>Bacillati</taxon>
        <taxon>Bacillota</taxon>
        <taxon>Clostridia</taxon>
        <taxon>Lachnospirales</taxon>
        <taxon>Lachnospiraceae</taxon>
        <taxon>Eisenbergiella</taxon>
    </lineage>
</organism>
<comment type="caution">
    <text evidence="9">The sequence shown here is derived from an EMBL/GenBank/DDBJ whole genome shotgun (WGS) entry which is preliminary data.</text>
</comment>
<name>A0A9D2MP70_9FIRM</name>
<dbReference type="SUPFAM" id="SSF46689">
    <property type="entry name" value="Homeodomain-like"/>
    <property type="match status" value="1"/>
</dbReference>
<dbReference type="PANTHER" id="PTHR43280:SF2">
    <property type="entry name" value="HTH-TYPE TRANSCRIPTIONAL REGULATOR EXSA"/>
    <property type="match status" value="1"/>
</dbReference>
<dbReference type="SUPFAM" id="SSF52172">
    <property type="entry name" value="CheY-like"/>
    <property type="match status" value="1"/>
</dbReference>
<dbReference type="Proteomes" id="UP000886883">
    <property type="component" value="Unassembled WGS sequence"/>
</dbReference>
<dbReference type="Gene3D" id="3.40.50.2300">
    <property type="match status" value="1"/>
</dbReference>
<dbReference type="PRINTS" id="PR00032">
    <property type="entry name" value="HTHARAC"/>
</dbReference>
<dbReference type="AlphaFoldDB" id="A0A9D2MP70"/>
<protein>
    <recommendedName>
        <fullName evidence="1">Stage 0 sporulation protein A homolog</fullName>
    </recommendedName>
</protein>
<keyword evidence="2" id="KW-0805">Transcription regulation</keyword>
<proteinExistence type="predicted"/>
<evidence type="ECO:0000313" key="10">
    <source>
        <dbReference type="Proteomes" id="UP000886883"/>
    </source>
</evidence>
<dbReference type="InterPro" id="IPR018060">
    <property type="entry name" value="HTH_AraC"/>
</dbReference>
<dbReference type="GO" id="GO:0043565">
    <property type="term" value="F:sequence-specific DNA binding"/>
    <property type="evidence" value="ECO:0007669"/>
    <property type="project" value="InterPro"/>
</dbReference>
<dbReference type="InterPro" id="IPR001789">
    <property type="entry name" value="Sig_transdc_resp-reg_receiver"/>
</dbReference>
<dbReference type="Pfam" id="PF12833">
    <property type="entry name" value="HTH_18"/>
    <property type="match status" value="1"/>
</dbReference>
<dbReference type="Gene3D" id="1.10.10.60">
    <property type="entry name" value="Homeodomain-like"/>
    <property type="match status" value="2"/>
</dbReference>
<dbReference type="EMBL" id="DWXE01000010">
    <property type="protein sequence ID" value="HJB90392.1"/>
    <property type="molecule type" value="Genomic_DNA"/>
</dbReference>
<dbReference type="InterPro" id="IPR020449">
    <property type="entry name" value="Tscrpt_reg_AraC-type_HTH"/>
</dbReference>
<evidence type="ECO:0000256" key="2">
    <source>
        <dbReference type="ARBA" id="ARBA00023015"/>
    </source>
</evidence>
<evidence type="ECO:0000259" key="8">
    <source>
        <dbReference type="PROSITE" id="PS50110"/>
    </source>
</evidence>
<dbReference type="InterPro" id="IPR018062">
    <property type="entry name" value="HTH_AraC-typ_CS"/>
</dbReference>
<dbReference type="GO" id="GO:0003700">
    <property type="term" value="F:DNA-binding transcription factor activity"/>
    <property type="evidence" value="ECO:0007669"/>
    <property type="project" value="InterPro"/>
</dbReference>
<comment type="function">
    <text evidence="5">May play the central regulatory role in sporulation. It may be an element of the effector pathway responsible for the activation of sporulation genes in response to nutritional stress. Spo0A may act in concert with spo0H (a sigma factor) to control the expression of some genes that are critical to the sporulation process.</text>
</comment>
<dbReference type="PROSITE" id="PS01124">
    <property type="entry name" value="HTH_ARAC_FAMILY_2"/>
    <property type="match status" value="1"/>
</dbReference>
<feature type="domain" description="Response regulatory" evidence="8">
    <location>
        <begin position="2"/>
        <end position="119"/>
    </location>
</feature>
<dbReference type="PANTHER" id="PTHR43280">
    <property type="entry name" value="ARAC-FAMILY TRANSCRIPTIONAL REGULATOR"/>
    <property type="match status" value="1"/>
</dbReference>
<dbReference type="PROSITE" id="PS00041">
    <property type="entry name" value="HTH_ARAC_FAMILY_1"/>
    <property type="match status" value="1"/>
</dbReference>
<dbReference type="InterPro" id="IPR009057">
    <property type="entry name" value="Homeodomain-like_sf"/>
</dbReference>
<reference evidence="9" key="2">
    <citation type="submission" date="2021-04" db="EMBL/GenBank/DDBJ databases">
        <authorList>
            <person name="Gilroy R."/>
        </authorList>
    </citation>
    <scope>NUCLEOTIDE SEQUENCE</scope>
    <source>
        <strain evidence="9">USAMLcec3-2134</strain>
    </source>
</reference>
<dbReference type="InterPro" id="IPR011006">
    <property type="entry name" value="CheY-like_superfamily"/>
</dbReference>
<gene>
    <name evidence="9" type="ORF">H9763_02870</name>
</gene>
<feature type="modified residue" description="4-aspartylphosphate" evidence="6">
    <location>
        <position position="54"/>
    </location>
</feature>
<evidence type="ECO:0000313" key="9">
    <source>
        <dbReference type="EMBL" id="HJB90392.1"/>
    </source>
</evidence>
<keyword evidence="6" id="KW-0597">Phosphoprotein</keyword>